<dbReference type="AlphaFoldDB" id="A0A0B2VSK0"/>
<evidence type="ECO:0000313" key="3">
    <source>
        <dbReference type="EMBL" id="KHN84367.1"/>
    </source>
</evidence>
<comment type="caution">
    <text evidence="3">The sequence shown here is derived from an EMBL/GenBank/DDBJ whole genome shotgun (WGS) entry which is preliminary data.</text>
</comment>
<dbReference type="PANTHER" id="PTHR36694">
    <property type="entry name" value="PASIFLORA 1, ISOFORM A-RELATED"/>
    <property type="match status" value="1"/>
</dbReference>
<sequence>MDEDEFIRENGKSIYSLCSTLMADPLHCLRGATITIAVWNIVYSLAQLAIFGWQTRYVRDLQWSFQNRPFPPFAFDPYQSYFPGLYSFYSESPQLRRINALFALALASLILSFAHLCLTSVLLIGSAMQKPNAVWPWFFSAIPLIACSTAYAVLWWSGDVFGEQLTMSVAEFVMSLAVNSICVIVVAFYYFRLRGYLTSVRPKGVRIYDDVSQESSPEIPDWRQEREIPDWRQGRDGKPPKLLEKSVRRKRAAMETGFRNVTSGRHNDARRSFGSRRGERGNIERPIHGPYNSRETLRRASLRRRLYSEPRASQSRSCQNGIYRSRSRWLLSLLYQTF</sequence>
<proteinExistence type="predicted"/>
<keyword evidence="2" id="KW-0472">Membrane</keyword>
<dbReference type="EMBL" id="JPKZ01000989">
    <property type="protein sequence ID" value="KHN84367.1"/>
    <property type="molecule type" value="Genomic_DNA"/>
</dbReference>
<dbReference type="OrthoDB" id="5830419at2759"/>
<feature type="region of interest" description="Disordered" evidence="1">
    <location>
        <begin position="216"/>
        <end position="243"/>
    </location>
</feature>
<feature type="transmembrane region" description="Helical" evidence="2">
    <location>
        <begin position="137"/>
        <end position="157"/>
    </location>
</feature>
<gene>
    <name evidence="3" type="ORF">Tcan_15054</name>
</gene>
<dbReference type="OMA" id="IGINSIC"/>
<keyword evidence="4" id="KW-1185">Reference proteome</keyword>
<accession>A0A0B2VSK0</accession>
<feature type="compositionally biased region" description="Basic and acidic residues" evidence="1">
    <location>
        <begin position="220"/>
        <end position="243"/>
    </location>
</feature>
<evidence type="ECO:0000313" key="4">
    <source>
        <dbReference type="Proteomes" id="UP000031036"/>
    </source>
</evidence>
<organism evidence="3 4">
    <name type="scientific">Toxocara canis</name>
    <name type="common">Canine roundworm</name>
    <dbReference type="NCBI Taxonomy" id="6265"/>
    <lineage>
        <taxon>Eukaryota</taxon>
        <taxon>Metazoa</taxon>
        <taxon>Ecdysozoa</taxon>
        <taxon>Nematoda</taxon>
        <taxon>Chromadorea</taxon>
        <taxon>Rhabditida</taxon>
        <taxon>Spirurina</taxon>
        <taxon>Ascaridomorpha</taxon>
        <taxon>Ascaridoidea</taxon>
        <taxon>Toxocaridae</taxon>
        <taxon>Toxocara</taxon>
    </lineage>
</organism>
<feature type="region of interest" description="Disordered" evidence="1">
    <location>
        <begin position="255"/>
        <end position="295"/>
    </location>
</feature>
<dbReference type="PANTHER" id="PTHR36694:SF8">
    <property type="entry name" value="MARVEL DOMAIN-CONTAINING PROTEIN"/>
    <property type="match status" value="1"/>
</dbReference>
<feature type="compositionally biased region" description="Basic and acidic residues" evidence="1">
    <location>
        <begin position="265"/>
        <end position="287"/>
    </location>
</feature>
<keyword evidence="2" id="KW-1133">Transmembrane helix</keyword>
<keyword evidence="2" id="KW-0812">Transmembrane</keyword>
<evidence type="ECO:0000256" key="2">
    <source>
        <dbReference type="SAM" id="Phobius"/>
    </source>
</evidence>
<reference evidence="3 4" key="1">
    <citation type="submission" date="2014-11" db="EMBL/GenBank/DDBJ databases">
        <title>Genetic blueprint of the zoonotic pathogen Toxocara canis.</title>
        <authorList>
            <person name="Zhu X.-Q."/>
            <person name="Korhonen P.K."/>
            <person name="Cai H."/>
            <person name="Young N.D."/>
            <person name="Nejsum P."/>
            <person name="von Samson-Himmelstjerna G."/>
            <person name="Boag P.R."/>
            <person name="Tan P."/>
            <person name="Li Q."/>
            <person name="Min J."/>
            <person name="Yang Y."/>
            <person name="Wang X."/>
            <person name="Fang X."/>
            <person name="Hall R.S."/>
            <person name="Hofmann A."/>
            <person name="Sternberg P.W."/>
            <person name="Jex A.R."/>
            <person name="Gasser R.B."/>
        </authorList>
    </citation>
    <scope>NUCLEOTIDE SEQUENCE [LARGE SCALE GENOMIC DNA]</scope>
    <source>
        <strain evidence="3">PN_DK_2014</strain>
    </source>
</reference>
<protein>
    <submittedName>
        <fullName evidence="3">Uncharacterized protein</fullName>
    </submittedName>
</protein>
<name>A0A0B2VSK0_TOXCA</name>
<feature type="transmembrane region" description="Helical" evidence="2">
    <location>
        <begin position="32"/>
        <end position="53"/>
    </location>
</feature>
<feature type="transmembrane region" description="Helical" evidence="2">
    <location>
        <begin position="169"/>
        <end position="191"/>
    </location>
</feature>
<evidence type="ECO:0000256" key="1">
    <source>
        <dbReference type="SAM" id="MobiDB-lite"/>
    </source>
</evidence>
<feature type="transmembrane region" description="Helical" evidence="2">
    <location>
        <begin position="100"/>
        <end position="125"/>
    </location>
</feature>
<dbReference type="Proteomes" id="UP000031036">
    <property type="component" value="Unassembled WGS sequence"/>
</dbReference>